<evidence type="ECO:0000313" key="2">
    <source>
        <dbReference type="Proteomes" id="UP000195437"/>
    </source>
</evidence>
<dbReference type="RefSeq" id="WP_087458452.1">
    <property type="nucleotide sequence ID" value="NZ_CP021434.1"/>
</dbReference>
<dbReference type="EMBL" id="CP021434">
    <property type="protein sequence ID" value="ARU63105.1"/>
    <property type="molecule type" value="Genomic_DNA"/>
</dbReference>
<dbReference type="KEGG" id="tum:CBW65_20570"/>
<accession>A0A1Y0IUD7</accession>
<dbReference type="AlphaFoldDB" id="A0A1Y0IUD7"/>
<reference evidence="2" key="1">
    <citation type="submission" date="2017-05" db="EMBL/GenBank/DDBJ databases">
        <authorList>
            <person name="Sung H."/>
        </authorList>
    </citation>
    <scope>NUCLEOTIDE SEQUENCE [LARGE SCALE GENOMIC DNA]</scope>
    <source>
        <strain evidence="2">AR23208</strain>
    </source>
</reference>
<protein>
    <submittedName>
        <fullName evidence="1">Uncharacterized protein</fullName>
    </submittedName>
</protein>
<evidence type="ECO:0000313" key="1">
    <source>
        <dbReference type="EMBL" id="ARU63105.1"/>
    </source>
</evidence>
<proteinExistence type="predicted"/>
<dbReference type="OrthoDB" id="1683552at2"/>
<keyword evidence="2" id="KW-1185">Reference proteome</keyword>
<dbReference type="Proteomes" id="UP000195437">
    <property type="component" value="Chromosome"/>
</dbReference>
<name>A0A1Y0IUD7_9BACL</name>
<organism evidence="1 2">
    <name type="scientific">Tumebacillus avium</name>
    <dbReference type="NCBI Taxonomy" id="1903704"/>
    <lineage>
        <taxon>Bacteria</taxon>
        <taxon>Bacillati</taxon>
        <taxon>Bacillota</taxon>
        <taxon>Bacilli</taxon>
        <taxon>Bacillales</taxon>
        <taxon>Alicyclobacillaceae</taxon>
        <taxon>Tumebacillus</taxon>
    </lineage>
</organism>
<sequence length="77" mass="8374">MEQVCPLCNGLRDAGIKCKNCGAAMADGGMWSDYVGPYSPYELTAHVKQENGGQCTHYLHCPQCGNEAYAIIQSDFI</sequence>
<gene>
    <name evidence="1" type="ORF">CBW65_20570</name>
</gene>